<keyword evidence="4 6" id="KW-0862">Zinc</keyword>
<evidence type="ECO:0000256" key="5">
    <source>
        <dbReference type="PROSITE-ProRule" id="PRU00325"/>
    </source>
</evidence>
<evidence type="ECO:0000256" key="6">
    <source>
        <dbReference type="RuleBase" id="RU367018"/>
    </source>
</evidence>
<dbReference type="PANTHER" id="PTHR31669:SF42">
    <property type="entry name" value="PROTEIN FAR1-RELATED SEQUENCE 4"/>
    <property type="match status" value="1"/>
</dbReference>
<evidence type="ECO:0000259" key="7">
    <source>
        <dbReference type="PROSITE" id="PS50966"/>
    </source>
</evidence>
<dbReference type="PANTHER" id="PTHR31669">
    <property type="entry name" value="PROTEIN FAR1-RELATED SEQUENCE 10-RELATED"/>
    <property type="match status" value="1"/>
</dbReference>
<evidence type="ECO:0000256" key="4">
    <source>
        <dbReference type="ARBA" id="ARBA00022833"/>
    </source>
</evidence>
<organism evidence="8 9">
    <name type="scientific">Genlisea aurea</name>
    <dbReference type="NCBI Taxonomy" id="192259"/>
    <lineage>
        <taxon>Eukaryota</taxon>
        <taxon>Viridiplantae</taxon>
        <taxon>Streptophyta</taxon>
        <taxon>Embryophyta</taxon>
        <taxon>Tracheophyta</taxon>
        <taxon>Spermatophyta</taxon>
        <taxon>Magnoliopsida</taxon>
        <taxon>eudicotyledons</taxon>
        <taxon>Gunneridae</taxon>
        <taxon>Pentapetalae</taxon>
        <taxon>asterids</taxon>
        <taxon>lamiids</taxon>
        <taxon>Lamiales</taxon>
        <taxon>Lentibulariaceae</taxon>
        <taxon>Genlisea</taxon>
    </lineage>
</organism>
<dbReference type="EMBL" id="AUSU01006191">
    <property type="protein sequence ID" value="EPS62367.1"/>
    <property type="molecule type" value="Genomic_DNA"/>
</dbReference>
<comment type="function">
    <text evidence="6">Putative transcription activator involved in regulating light control of development.</text>
</comment>
<dbReference type="InterPro" id="IPR006564">
    <property type="entry name" value="Znf_PMZ"/>
</dbReference>
<sequence length="623" mass="71361">SRAVVSSSNSDPATGLVFDSHEAAYDYYKDYAKSVGFGTAKLSSRRSRSSKEFIDAKFSCIRYGNKQQSDDAINPRPSPKIGCKASMHVKRKACGKWYIHSFVKDHNHELLPDQVHFFRSHRSTDSSSPHDAKLRKKRALLPSGLNQFVSPCSIETVILNQNDRGRYLALEEGDDAQVVLEFCECMHLGNPNFFYALDFNEEHRLRNVLWVDAKGVEDFAYFDDVVSFDTTYFSTKYRVPLVIFVGVNHHLQPLLLGCGLIADETLHTYVWLMQSWCLAMGGKTPKVILTDQNEVIKTAIPLVFPGTRHFYHLCHVLEKISRRVDYSRVWHETLVKKLNKCLYRSWDEEQFKERWGKLIQRWNLQEDECIQSLYLDRKLWVPTFVRDVSFAGLSPASRSESLNSHFDKYIHGDTSLRDFLKNYRSIIADGYEEEAKANFDAWHETPELKSPSPFEKQVLFIYTAEIFRNFQTEVLGAAACHLKKEGEEDGSICCYSVKDLESDLDFIVKCGKQGSDLRCSCGSFQYKGYLCRHAIVVLQMTGVFNMPFKFILKRWTNLATSTTPMSERLEEVQAKVQRYNDLCRRAVILGEEGSLSVESYDAAHKAVNEALCHCVHTNGGDES</sequence>
<dbReference type="Pfam" id="PF03101">
    <property type="entry name" value="FAR1"/>
    <property type="match status" value="1"/>
</dbReference>
<evidence type="ECO:0000313" key="8">
    <source>
        <dbReference type="EMBL" id="EPS62367.1"/>
    </source>
</evidence>
<proteinExistence type="inferred from homology"/>
<dbReference type="OrthoDB" id="742364at2759"/>
<dbReference type="PROSITE" id="PS50966">
    <property type="entry name" value="ZF_SWIM"/>
    <property type="match status" value="1"/>
</dbReference>
<dbReference type="AlphaFoldDB" id="S8DRG6"/>
<dbReference type="InterPro" id="IPR018289">
    <property type="entry name" value="MULE_transposase_dom"/>
</dbReference>
<reference evidence="8 9" key="1">
    <citation type="journal article" date="2013" name="BMC Genomics">
        <title>The miniature genome of a carnivorous plant Genlisea aurea contains a low number of genes and short non-coding sequences.</title>
        <authorList>
            <person name="Leushkin E.V."/>
            <person name="Sutormin R.A."/>
            <person name="Nabieva E.R."/>
            <person name="Penin A.A."/>
            <person name="Kondrashov A.S."/>
            <person name="Logacheva M.D."/>
        </authorList>
    </citation>
    <scope>NUCLEOTIDE SEQUENCE [LARGE SCALE GENOMIC DNA]</scope>
</reference>
<comment type="subcellular location">
    <subcellularLocation>
        <location evidence="6">Nucleus</location>
    </subcellularLocation>
</comment>
<dbReference type="SMART" id="SM00575">
    <property type="entry name" value="ZnF_PMZ"/>
    <property type="match status" value="1"/>
</dbReference>
<comment type="similarity">
    <text evidence="1 6">Belongs to the FHY3/FAR1 family.</text>
</comment>
<dbReference type="GO" id="GO:0006355">
    <property type="term" value="P:regulation of DNA-templated transcription"/>
    <property type="evidence" value="ECO:0007669"/>
    <property type="project" value="UniProtKB-UniRule"/>
</dbReference>
<dbReference type="InterPro" id="IPR004330">
    <property type="entry name" value="FAR1_DNA_bnd_dom"/>
</dbReference>
<keyword evidence="2 6" id="KW-0479">Metal-binding</keyword>
<evidence type="ECO:0000256" key="2">
    <source>
        <dbReference type="ARBA" id="ARBA00022723"/>
    </source>
</evidence>
<dbReference type="InterPro" id="IPR031052">
    <property type="entry name" value="FHY3/FAR1"/>
</dbReference>
<keyword evidence="6" id="KW-0539">Nucleus</keyword>
<name>S8DRG6_9LAMI</name>
<feature type="non-terminal residue" evidence="8">
    <location>
        <position position="1"/>
    </location>
</feature>
<comment type="caution">
    <text evidence="8">The sequence shown here is derived from an EMBL/GenBank/DDBJ whole genome shotgun (WGS) entry which is preliminary data.</text>
</comment>
<keyword evidence="3 5" id="KW-0863">Zinc-finger</keyword>
<dbReference type="InterPro" id="IPR007527">
    <property type="entry name" value="Znf_SWIM"/>
</dbReference>
<dbReference type="Proteomes" id="UP000015453">
    <property type="component" value="Unassembled WGS sequence"/>
</dbReference>
<feature type="non-terminal residue" evidence="8">
    <location>
        <position position="623"/>
    </location>
</feature>
<evidence type="ECO:0000256" key="1">
    <source>
        <dbReference type="ARBA" id="ARBA00005889"/>
    </source>
</evidence>
<feature type="domain" description="SWIM-type" evidence="7">
    <location>
        <begin position="506"/>
        <end position="542"/>
    </location>
</feature>
<accession>S8DRG6</accession>
<keyword evidence="9" id="KW-1185">Reference proteome</keyword>
<dbReference type="Pfam" id="PF10551">
    <property type="entry name" value="MULE"/>
    <property type="match status" value="1"/>
</dbReference>
<evidence type="ECO:0000256" key="3">
    <source>
        <dbReference type="ARBA" id="ARBA00022771"/>
    </source>
</evidence>
<dbReference type="GO" id="GO:0005634">
    <property type="term" value="C:nucleus"/>
    <property type="evidence" value="ECO:0007669"/>
    <property type="project" value="UniProtKB-SubCell"/>
</dbReference>
<dbReference type="GO" id="GO:0008270">
    <property type="term" value="F:zinc ion binding"/>
    <property type="evidence" value="ECO:0007669"/>
    <property type="project" value="UniProtKB-UniRule"/>
</dbReference>
<dbReference type="Pfam" id="PF04434">
    <property type="entry name" value="SWIM"/>
    <property type="match status" value="1"/>
</dbReference>
<evidence type="ECO:0000313" key="9">
    <source>
        <dbReference type="Proteomes" id="UP000015453"/>
    </source>
</evidence>
<protein>
    <recommendedName>
        <fullName evidence="6">Protein FAR1-RELATED SEQUENCE</fullName>
    </recommendedName>
</protein>
<gene>
    <name evidence="8" type="ORF">M569_12422</name>
</gene>